<dbReference type="GO" id="GO:0016020">
    <property type="term" value="C:membrane"/>
    <property type="evidence" value="ECO:0007669"/>
    <property type="project" value="TreeGrafter"/>
</dbReference>
<feature type="domain" description="Cytochrome b5 heme-binding" evidence="2">
    <location>
        <begin position="67"/>
        <end position="162"/>
    </location>
</feature>
<dbReference type="SMART" id="SM01117">
    <property type="entry name" value="Cyt-b5"/>
    <property type="match status" value="1"/>
</dbReference>
<dbReference type="Pfam" id="PF00173">
    <property type="entry name" value="Cyt-b5"/>
    <property type="match status" value="1"/>
</dbReference>
<evidence type="ECO:0000259" key="2">
    <source>
        <dbReference type="SMART" id="SM01117"/>
    </source>
</evidence>
<dbReference type="Gene3D" id="3.10.120.10">
    <property type="entry name" value="Cytochrome b5-like heme/steroid binding domain"/>
    <property type="match status" value="1"/>
</dbReference>
<dbReference type="AlphaFoldDB" id="A0A9N6WVZ2"/>
<protein>
    <submittedName>
        <fullName evidence="3">EOG090X0A5G</fullName>
    </submittedName>
</protein>
<dbReference type="PANTHER" id="PTHR10281:SF4">
    <property type="entry name" value="NEUFERRICIN"/>
    <property type="match status" value="1"/>
</dbReference>
<dbReference type="InterPro" id="IPR050577">
    <property type="entry name" value="MAPR/NEUFC/NENF-like"/>
</dbReference>
<dbReference type="PANTHER" id="PTHR10281">
    <property type="entry name" value="MEMBRANE-ASSOCIATED PROGESTERONE RECEPTOR COMPONENT-RELATED"/>
    <property type="match status" value="1"/>
</dbReference>
<sequence length="277" mass="31079">MIPRTPVYILVIALMSYWWQPEFFHVNFNKLAGTCSESNLPSFHAYLCALLPVVAKPDKEDNNELLFTAEELKKFKGEKIGTPIYLALLGRVFDVSKGPDFYGPGGGYAFFAGCDASKAFVSGDFVNDLTDDVTGLSSQDYWGLGNWLTFYTTEYRFIGKLIGRYFDENGVATPYSEQVLDWIAKAEAEKAQEEDLNVVFPPCNSEWDPDIGARVWCSNASGGIQRDWIGFPRKLFTAEGKVRCACVESEKLSDSRLQPYLDCDKDSTSCMLEKSDE</sequence>
<gene>
    <name evidence="3" type="primary">EOG090X0A5G</name>
</gene>
<dbReference type="InterPro" id="IPR001199">
    <property type="entry name" value="Cyt_B5-like_heme/steroid-bd"/>
</dbReference>
<evidence type="ECO:0000313" key="3">
    <source>
        <dbReference type="EMBL" id="CAG4645688.1"/>
    </source>
</evidence>
<dbReference type="SUPFAM" id="SSF55856">
    <property type="entry name" value="Cytochrome b5-like heme/steroid binding domain"/>
    <property type="match status" value="1"/>
</dbReference>
<evidence type="ECO:0000256" key="1">
    <source>
        <dbReference type="ARBA" id="ARBA00038357"/>
    </source>
</evidence>
<proteinExistence type="inferred from homology"/>
<organism evidence="3">
    <name type="scientific">Lynceus sp. MCZ IZ 141354</name>
    <dbReference type="NCBI Taxonomy" id="1930659"/>
    <lineage>
        <taxon>Eukaryota</taxon>
        <taxon>Metazoa</taxon>
        <taxon>Ecdysozoa</taxon>
        <taxon>Arthropoda</taxon>
        <taxon>Crustacea</taxon>
        <taxon>Branchiopoda</taxon>
        <taxon>Diplostraca</taxon>
        <taxon>Laevicaudata</taxon>
        <taxon>Lynceidae</taxon>
        <taxon>Lynceus</taxon>
    </lineage>
</organism>
<reference evidence="3" key="1">
    <citation type="submission" date="2021-04" db="EMBL/GenBank/DDBJ databases">
        <authorList>
            <person name="Cornetti L."/>
        </authorList>
    </citation>
    <scope>NUCLEOTIDE SEQUENCE</scope>
</reference>
<dbReference type="InterPro" id="IPR036400">
    <property type="entry name" value="Cyt_B5-like_heme/steroid_sf"/>
</dbReference>
<dbReference type="EMBL" id="OC989033">
    <property type="protein sequence ID" value="CAG4645688.1"/>
    <property type="molecule type" value="Genomic_DNA"/>
</dbReference>
<comment type="similarity">
    <text evidence="1">Belongs to the cytochrome b5 family. MAPR subfamily.</text>
</comment>
<dbReference type="GO" id="GO:0012505">
    <property type="term" value="C:endomembrane system"/>
    <property type="evidence" value="ECO:0007669"/>
    <property type="project" value="TreeGrafter"/>
</dbReference>
<accession>A0A9N6WVZ2</accession>
<name>A0A9N6WVZ2_9CRUS</name>